<dbReference type="PROSITE" id="PS50888">
    <property type="entry name" value="BHLH"/>
    <property type="match status" value="1"/>
</dbReference>
<dbReference type="GO" id="GO:0046983">
    <property type="term" value="F:protein dimerization activity"/>
    <property type="evidence" value="ECO:0007669"/>
    <property type="project" value="InterPro"/>
</dbReference>
<dbReference type="InterPro" id="IPR036638">
    <property type="entry name" value="HLH_DNA-bd_sf"/>
</dbReference>
<dbReference type="GO" id="GO:0032502">
    <property type="term" value="P:developmental process"/>
    <property type="evidence" value="ECO:0007669"/>
    <property type="project" value="TreeGrafter"/>
</dbReference>
<dbReference type="SMART" id="SM00353">
    <property type="entry name" value="HLH"/>
    <property type="match status" value="1"/>
</dbReference>
<gene>
    <name evidence="2" type="primary">Mesp</name>
</gene>
<evidence type="ECO:0000313" key="2">
    <source>
        <dbReference type="EMBL" id="CAB3263760.1"/>
    </source>
</evidence>
<dbReference type="GO" id="GO:0000981">
    <property type="term" value="F:DNA-binding transcription factor activity, RNA polymerase II-specific"/>
    <property type="evidence" value="ECO:0007669"/>
    <property type="project" value="TreeGrafter"/>
</dbReference>
<dbReference type="EMBL" id="LR787898">
    <property type="protein sequence ID" value="CAB3263760.1"/>
    <property type="molecule type" value="mRNA"/>
</dbReference>
<name>A0A6F9DL53_9ASCI</name>
<dbReference type="AlphaFoldDB" id="A0A6F9DL53"/>
<proteinExistence type="evidence at transcript level"/>
<evidence type="ECO:0000259" key="1">
    <source>
        <dbReference type="PROSITE" id="PS50888"/>
    </source>
</evidence>
<sequence length="219" mass="25694">MDFDALVDSWLTEYQENNHSSCHGNDLSTTQVSNEIKMSQFTQQRHITAQPGTLAELPLNLLSYLNQQYNTETKLSKKATQCPDNNFQNQRFQYFAEKPKQHVATACVQQLQYDEPTRENRQCKYSTNQRSVRYRSILTNEELENRSAKRRAASEREKIRMQKVTGQLLKLKQHLPDSLFENRNPSKIAILRQAIYYIDTLSKTLRDSDDEDVQMFFSQ</sequence>
<organism evidence="2">
    <name type="scientific">Phallusia mammillata</name>
    <dbReference type="NCBI Taxonomy" id="59560"/>
    <lineage>
        <taxon>Eukaryota</taxon>
        <taxon>Metazoa</taxon>
        <taxon>Chordata</taxon>
        <taxon>Tunicata</taxon>
        <taxon>Ascidiacea</taxon>
        <taxon>Phlebobranchia</taxon>
        <taxon>Ascidiidae</taxon>
        <taxon>Phallusia</taxon>
    </lineage>
</organism>
<feature type="domain" description="BHLH" evidence="1">
    <location>
        <begin position="148"/>
        <end position="201"/>
    </location>
</feature>
<dbReference type="SUPFAM" id="SSF47459">
    <property type="entry name" value="HLH, helix-loop-helix DNA-binding domain"/>
    <property type="match status" value="1"/>
</dbReference>
<dbReference type="InterPro" id="IPR011598">
    <property type="entry name" value="bHLH_dom"/>
</dbReference>
<dbReference type="InterPro" id="IPR050283">
    <property type="entry name" value="E-box_TF_Regulators"/>
</dbReference>
<dbReference type="PANTHER" id="PTHR23349:SF112">
    <property type="entry name" value="48 RELATED 1, ISOFORM B"/>
    <property type="match status" value="1"/>
</dbReference>
<accession>A0A6F9DL53</accession>
<dbReference type="PANTHER" id="PTHR23349">
    <property type="entry name" value="BASIC HELIX-LOOP-HELIX TRANSCRIPTION FACTOR, TWIST"/>
    <property type="match status" value="1"/>
</dbReference>
<reference evidence="2" key="1">
    <citation type="submission" date="2020-04" db="EMBL/GenBank/DDBJ databases">
        <authorList>
            <person name="Neveu A P."/>
        </authorList>
    </citation>
    <scope>NUCLEOTIDE SEQUENCE</scope>
    <source>
        <tissue evidence="2">Whole embryo</tissue>
    </source>
</reference>
<dbReference type="GO" id="GO:0000977">
    <property type="term" value="F:RNA polymerase II transcription regulatory region sequence-specific DNA binding"/>
    <property type="evidence" value="ECO:0007669"/>
    <property type="project" value="TreeGrafter"/>
</dbReference>
<dbReference type="Pfam" id="PF00010">
    <property type="entry name" value="HLH"/>
    <property type="match status" value="1"/>
</dbReference>
<dbReference type="Gene3D" id="4.10.280.10">
    <property type="entry name" value="Helix-loop-helix DNA-binding domain"/>
    <property type="match status" value="1"/>
</dbReference>
<protein>
    <submittedName>
        <fullName evidence="2">Mesp transcription factor protein</fullName>
    </submittedName>
</protein>